<keyword evidence="2" id="KW-0255">Endonuclease</keyword>
<accession>A0A246B935</accession>
<name>A0A246B935_9FLAO</name>
<reference evidence="2 3" key="1">
    <citation type="submission" date="2014-01" db="EMBL/GenBank/DDBJ databases">
        <authorList>
            <consortium name="Genome Consortium for Active Teaching"/>
            <person name="Sontag T.C."/>
            <person name="Newman J.D."/>
        </authorList>
    </citation>
    <scope>NUCLEOTIDE SEQUENCE [LARGE SCALE GENOMIC DNA]</scope>
    <source>
        <strain evidence="2 3">DSM 19056</strain>
    </source>
</reference>
<dbReference type="GO" id="GO:0004519">
    <property type="term" value="F:endonuclease activity"/>
    <property type="evidence" value="ECO:0007669"/>
    <property type="project" value="UniProtKB-KW"/>
</dbReference>
<feature type="domain" description="Endonuclease/exonuclease/phosphatase" evidence="1">
    <location>
        <begin position="10"/>
        <end position="316"/>
    </location>
</feature>
<keyword evidence="2" id="KW-0378">Hydrolase</keyword>
<dbReference type="RefSeq" id="WP_088264342.1">
    <property type="nucleotide sequence ID" value="NZ_JASZ02000017.1"/>
</dbReference>
<evidence type="ECO:0000313" key="3">
    <source>
        <dbReference type="Proteomes" id="UP000197587"/>
    </source>
</evidence>
<dbReference type="EMBL" id="JASZ02000017">
    <property type="protein sequence ID" value="OWK97967.1"/>
    <property type="molecule type" value="Genomic_DNA"/>
</dbReference>
<dbReference type="AlphaFoldDB" id="A0A246B935"/>
<sequence>MISNESKELIAFYNVENLFSPDPPQVHKLDPTLSGLRNWDKRRYHNKLFKIAHVFQLVQETENTLPFLIGLSEIQGQKPLDDLVAMDPFNSNFGVVHYDSMDERGVDVALLYDKNKVEIISSEPITYFFEIEDENSSNYDTTRDVLFCKVKYLGEIINVFVLHLPSKREKDVNKPKRDYIMRDLREKVVQLINQQNEAVIICGDFNENPIDENLMNLQYDYNSEKKLINPYIDLFENQKFSTFHYKDGLLFDQIILSDKFFIGDFVLKFSEAKIFNHLKLTNYDKNFAGRPFRTYAGTRYLGGYSDHFPVITELKKNNNI</sequence>
<dbReference type="InterPro" id="IPR036691">
    <property type="entry name" value="Endo/exonu/phosph_ase_sf"/>
</dbReference>
<dbReference type="Pfam" id="PF19580">
    <property type="entry name" value="Exo_endo_phos_3"/>
    <property type="match status" value="1"/>
</dbReference>
<comment type="caution">
    <text evidence="2">The sequence shown here is derived from an EMBL/GenBank/DDBJ whole genome shotgun (WGS) entry which is preliminary data.</text>
</comment>
<protein>
    <submittedName>
        <fullName evidence="2">Endonuclease</fullName>
    </submittedName>
</protein>
<dbReference type="PANTHER" id="PTHR42834:SF1">
    <property type="entry name" value="ENDONUCLEASE_EXONUCLEASE_PHOSPHATASE FAMILY PROTEIN (AFU_ORTHOLOGUE AFUA_3G09210)"/>
    <property type="match status" value="1"/>
</dbReference>
<dbReference type="Gene3D" id="3.60.10.10">
    <property type="entry name" value="Endonuclease/exonuclease/phosphatase"/>
    <property type="match status" value="1"/>
</dbReference>
<organism evidence="2 3">
    <name type="scientific">Kaistella haifensis DSM 19056</name>
    <dbReference type="NCBI Taxonomy" id="1450526"/>
    <lineage>
        <taxon>Bacteria</taxon>
        <taxon>Pseudomonadati</taxon>
        <taxon>Bacteroidota</taxon>
        <taxon>Flavobacteriia</taxon>
        <taxon>Flavobacteriales</taxon>
        <taxon>Weeksellaceae</taxon>
        <taxon>Chryseobacterium group</taxon>
        <taxon>Kaistella</taxon>
    </lineage>
</organism>
<reference evidence="2 3" key="2">
    <citation type="submission" date="2017-05" db="EMBL/GenBank/DDBJ databases">
        <title>Genome of Chryseobacterium haifense.</title>
        <authorList>
            <person name="Newman J.D."/>
        </authorList>
    </citation>
    <scope>NUCLEOTIDE SEQUENCE [LARGE SCALE GENOMIC DNA]</scope>
    <source>
        <strain evidence="2 3">DSM 19056</strain>
    </source>
</reference>
<evidence type="ECO:0000259" key="1">
    <source>
        <dbReference type="Pfam" id="PF19580"/>
    </source>
</evidence>
<keyword evidence="3" id="KW-1185">Reference proteome</keyword>
<keyword evidence="2" id="KW-0540">Nuclease</keyword>
<dbReference type="SUPFAM" id="SSF56219">
    <property type="entry name" value="DNase I-like"/>
    <property type="match status" value="1"/>
</dbReference>
<evidence type="ECO:0000313" key="2">
    <source>
        <dbReference type="EMBL" id="OWK97967.1"/>
    </source>
</evidence>
<dbReference type="PANTHER" id="PTHR42834">
    <property type="entry name" value="ENDONUCLEASE/EXONUCLEASE/PHOSPHATASE FAMILY PROTEIN (AFU_ORTHOLOGUE AFUA_3G09210)"/>
    <property type="match status" value="1"/>
</dbReference>
<proteinExistence type="predicted"/>
<dbReference type="InterPro" id="IPR005135">
    <property type="entry name" value="Endo/exonuclease/phosphatase"/>
</dbReference>
<gene>
    <name evidence="2" type="ORF">AP75_08885</name>
</gene>
<dbReference type="Proteomes" id="UP000197587">
    <property type="component" value="Unassembled WGS sequence"/>
</dbReference>